<reference evidence="1" key="1">
    <citation type="submission" date="2022-10" db="EMBL/GenBank/DDBJ databases">
        <authorList>
            <person name="Chen Y."/>
            <person name="Dougan E. K."/>
            <person name="Chan C."/>
            <person name="Rhodes N."/>
            <person name="Thang M."/>
        </authorList>
    </citation>
    <scope>NUCLEOTIDE SEQUENCE</scope>
</reference>
<evidence type="ECO:0000313" key="3">
    <source>
        <dbReference type="Proteomes" id="UP001152797"/>
    </source>
</evidence>
<dbReference type="EMBL" id="CAMXCT010003920">
    <property type="protein sequence ID" value="CAI4006911.1"/>
    <property type="molecule type" value="Genomic_DNA"/>
</dbReference>
<evidence type="ECO:0000313" key="1">
    <source>
        <dbReference type="EMBL" id="CAI4006911.1"/>
    </source>
</evidence>
<reference evidence="2" key="2">
    <citation type="submission" date="2024-04" db="EMBL/GenBank/DDBJ databases">
        <authorList>
            <person name="Chen Y."/>
            <person name="Shah S."/>
            <person name="Dougan E. K."/>
            <person name="Thang M."/>
            <person name="Chan C."/>
        </authorList>
    </citation>
    <scope>NUCLEOTIDE SEQUENCE [LARGE SCALE GENOMIC DNA]</scope>
</reference>
<sequence length="147" mass="16479">VQQLSAAAVQLADRCGGVLPANSTLRKELPVLLSDDQANELYKEGMQHLEIYGYLNSLSAAQAGVRGHGVLNRALWLLLPKHHHFMHMLEDARTSKINPSWCTLLCAESYIGQMGRLARTCHRASLHLRSLQRYKLLLALHFAKVEL</sequence>
<evidence type="ECO:0000313" key="2">
    <source>
        <dbReference type="EMBL" id="CAL1160286.1"/>
    </source>
</evidence>
<dbReference type="AlphaFoldDB" id="A0A9P1GAF4"/>
<protein>
    <submittedName>
        <fullName evidence="1">Uncharacterized protein</fullName>
    </submittedName>
</protein>
<comment type="caution">
    <text evidence="1">The sequence shown here is derived from an EMBL/GenBank/DDBJ whole genome shotgun (WGS) entry which is preliminary data.</text>
</comment>
<feature type="non-terminal residue" evidence="1">
    <location>
        <position position="147"/>
    </location>
</feature>
<accession>A0A9P1GAF4</accession>
<dbReference type="EMBL" id="CAMXCT020003920">
    <property type="protein sequence ID" value="CAL1160286.1"/>
    <property type="molecule type" value="Genomic_DNA"/>
</dbReference>
<proteinExistence type="predicted"/>
<keyword evidence="3" id="KW-1185">Reference proteome</keyword>
<dbReference type="Proteomes" id="UP001152797">
    <property type="component" value="Unassembled WGS sequence"/>
</dbReference>
<dbReference type="EMBL" id="CAMXCT030003920">
    <property type="protein sequence ID" value="CAL4794223.1"/>
    <property type="molecule type" value="Genomic_DNA"/>
</dbReference>
<gene>
    <name evidence="1" type="ORF">C1SCF055_LOCUS32509</name>
</gene>
<name>A0A9P1GAF4_9DINO</name>
<organism evidence="1">
    <name type="scientific">Cladocopium goreaui</name>
    <dbReference type="NCBI Taxonomy" id="2562237"/>
    <lineage>
        <taxon>Eukaryota</taxon>
        <taxon>Sar</taxon>
        <taxon>Alveolata</taxon>
        <taxon>Dinophyceae</taxon>
        <taxon>Suessiales</taxon>
        <taxon>Symbiodiniaceae</taxon>
        <taxon>Cladocopium</taxon>
    </lineage>
</organism>